<evidence type="ECO:0000313" key="2">
    <source>
        <dbReference type="Proteomes" id="UP000307507"/>
    </source>
</evidence>
<accession>A0A4S4A6E1</accession>
<gene>
    <name evidence="1" type="ORF">E6C50_02350</name>
</gene>
<organism evidence="1 2">
    <name type="scientific">Flavobacterium supellecticarium</name>
    <dbReference type="NCBI Taxonomy" id="2565924"/>
    <lineage>
        <taxon>Bacteria</taxon>
        <taxon>Pseudomonadati</taxon>
        <taxon>Bacteroidota</taxon>
        <taxon>Flavobacteriia</taxon>
        <taxon>Flavobacteriales</taxon>
        <taxon>Flavobacteriaceae</taxon>
        <taxon>Flavobacterium</taxon>
    </lineage>
</organism>
<protein>
    <recommendedName>
        <fullName evidence="3">DNA polymerase III subunit gamma/tau</fullName>
    </recommendedName>
</protein>
<reference evidence="1 2" key="1">
    <citation type="submission" date="2019-04" db="EMBL/GenBank/DDBJ databases">
        <title>Flavobacterium sp. nov. isolated from construction timber.</title>
        <authorList>
            <person name="Lin S.-Y."/>
            <person name="Chang C.-T."/>
            <person name="Young C.-C."/>
        </authorList>
    </citation>
    <scope>NUCLEOTIDE SEQUENCE [LARGE SCALE GENOMIC DNA]</scope>
    <source>
        <strain evidence="1 2">CC-CTC003</strain>
    </source>
</reference>
<dbReference type="Proteomes" id="UP000307507">
    <property type="component" value="Unassembled WGS sequence"/>
</dbReference>
<keyword evidence="2" id="KW-1185">Reference proteome</keyword>
<dbReference type="EMBL" id="SSNZ01000001">
    <property type="protein sequence ID" value="THF53535.1"/>
    <property type="molecule type" value="Genomic_DNA"/>
</dbReference>
<sequence length="147" mass="16866">MASIRAKKELEAQQKANVLQHDELPREAFSETDMLLQWNKFAQRLSDKGQKIMATYMQINDPVLDADGTTIKLELPNEGSKVDFDNNKIELLGYLRGKLHNHDIVINVHVNEVVETKYAFTALEKFDKLKAINPALELLRKTFDLDI</sequence>
<evidence type="ECO:0008006" key="3">
    <source>
        <dbReference type="Google" id="ProtNLM"/>
    </source>
</evidence>
<comment type="caution">
    <text evidence="1">The sequence shown here is derived from an EMBL/GenBank/DDBJ whole genome shotgun (WGS) entry which is preliminary data.</text>
</comment>
<dbReference type="OrthoDB" id="1467297at2"/>
<proteinExistence type="predicted"/>
<evidence type="ECO:0000313" key="1">
    <source>
        <dbReference type="EMBL" id="THF53535.1"/>
    </source>
</evidence>
<dbReference type="AlphaFoldDB" id="A0A4S4A6E1"/>
<name>A0A4S4A6E1_9FLAO</name>